<reference evidence="5 6" key="1">
    <citation type="journal article" date="2016" name="Int. J. Syst. Evol. Microbiol.">
        <title>Desulfotomaculum ferrireducens sp. nov., a moderately thermophilic sulfate-reducing and dissimilatory Fe(III)-reducing bacterium isolated from compost.</title>
        <authorList>
            <person name="Yang G."/>
            <person name="Guo J."/>
            <person name="Zhuang L."/>
            <person name="Yuan Y."/>
            <person name="Zhou S."/>
        </authorList>
    </citation>
    <scope>NUCLEOTIDE SEQUENCE [LARGE SCALE GENOMIC DNA]</scope>
    <source>
        <strain evidence="5 6">GSS09</strain>
    </source>
</reference>
<evidence type="ECO:0000256" key="3">
    <source>
        <dbReference type="ARBA" id="ARBA00023163"/>
    </source>
</evidence>
<proteinExistence type="predicted"/>
<organism evidence="5 6">
    <name type="scientific">Desulforamulus ferrireducens</name>
    <dbReference type="NCBI Taxonomy" id="1833852"/>
    <lineage>
        <taxon>Bacteria</taxon>
        <taxon>Bacillati</taxon>
        <taxon>Bacillota</taxon>
        <taxon>Clostridia</taxon>
        <taxon>Eubacteriales</taxon>
        <taxon>Peptococcaceae</taxon>
        <taxon>Desulforamulus</taxon>
    </lineage>
</organism>
<dbReference type="PROSITE" id="PS50949">
    <property type="entry name" value="HTH_GNTR"/>
    <property type="match status" value="1"/>
</dbReference>
<dbReference type="EMBL" id="CP019698">
    <property type="protein sequence ID" value="AQS59558.1"/>
    <property type="molecule type" value="Genomic_DNA"/>
</dbReference>
<gene>
    <name evidence="5" type="ORF">B0537_10995</name>
</gene>
<dbReference type="InterPro" id="IPR008920">
    <property type="entry name" value="TF_FadR/GntR_C"/>
</dbReference>
<keyword evidence="2" id="KW-0238">DNA-binding</keyword>
<dbReference type="InterPro" id="IPR036388">
    <property type="entry name" value="WH-like_DNA-bd_sf"/>
</dbReference>
<dbReference type="Gene3D" id="1.20.120.530">
    <property type="entry name" value="GntR ligand-binding domain-like"/>
    <property type="match status" value="1"/>
</dbReference>
<evidence type="ECO:0000259" key="4">
    <source>
        <dbReference type="PROSITE" id="PS50949"/>
    </source>
</evidence>
<dbReference type="AlphaFoldDB" id="A0A1S6IXP5"/>
<dbReference type="GO" id="GO:0003700">
    <property type="term" value="F:DNA-binding transcription factor activity"/>
    <property type="evidence" value="ECO:0007669"/>
    <property type="project" value="InterPro"/>
</dbReference>
<dbReference type="Proteomes" id="UP000189464">
    <property type="component" value="Chromosome"/>
</dbReference>
<dbReference type="InterPro" id="IPR000524">
    <property type="entry name" value="Tscrpt_reg_HTH_GntR"/>
</dbReference>
<dbReference type="PANTHER" id="PTHR43537">
    <property type="entry name" value="TRANSCRIPTIONAL REGULATOR, GNTR FAMILY"/>
    <property type="match status" value="1"/>
</dbReference>
<dbReference type="CDD" id="cd07377">
    <property type="entry name" value="WHTH_GntR"/>
    <property type="match status" value="1"/>
</dbReference>
<dbReference type="SMART" id="SM00895">
    <property type="entry name" value="FCD"/>
    <property type="match status" value="1"/>
</dbReference>
<dbReference type="Gene3D" id="1.10.10.10">
    <property type="entry name" value="Winged helix-like DNA-binding domain superfamily/Winged helix DNA-binding domain"/>
    <property type="match status" value="1"/>
</dbReference>
<keyword evidence="6" id="KW-1185">Reference proteome</keyword>
<dbReference type="Pfam" id="PF00392">
    <property type="entry name" value="GntR"/>
    <property type="match status" value="1"/>
</dbReference>
<dbReference type="InterPro" id="IPR036390">
    <property type="entry name" value="WH_DNA-bd_sf"/>
</dbReference>
<dbReference type="PANTHER" id="PTHR43537:SF5">
    <property type="entry name" value="UXU OPERON TRANSCRIPTIONAL REGULATOR"/>
    <property type="match status" value="1"/>
</dbReference>
<evidence type="ECO:0000313" key="5">
    <source>
        <dbReference type="EMBL" id="AQS59558.1"/>
    </source>
</evidence>
<accession>A0A1S6IXP5</accession>
<dbReference type="STRING" id="1833852.B0537_10995"/>
<evidence type="ECO:0000313" key="6">
    <source>
        <dbReference type="Proteomes" id="UP000189464"/>
    </source>
</evidence>
<dbReference type="RefSeq" id="WP_077714623.1">
    <property type="nucleotide sequence ID" value="NZ_CP019698.1"/>
</dbReference>
<protein>
    <submittedName>
        <fullName evidence="5">GntR family transcriptional regulator</fullName>
    </submittedName>
</protein>
<dbReference type="InterPro" id="IPR011711">
    <property type="entry name" value="GntR_C"/>
</dbReference>
<sequence length="238" mass="27372">MEFKPIKPKKIYEEIVSQIKEMIAQGELTPGSKLIPERELAERLQVGRSAVREAYRALEAIGIIEIRPGEGTFVREMSTKSMTDIMSLAVVTGKDTLCELLELRKIVETAAAALAAVRRTEEDLKKIKYYLDRMHEDILKGISGEVNDLKFHYAVTEAAHNSLLMRVMNSVSETMQNEMKTVREELYKSPETSEILYNFHEQIYRAIEKGDQTEAHQVMMNHLVHTEQTLMQIMQRQK</sequence>
<evidence type="ECO:0000256" key="1">
    <source>
        <dbReference type="ARBA" id="ARBA00023015"/>
    </source>
</evidence>
<dbReference type="GO" id="GO:0003677">
    <property type="term" value="F:DNA binding"/>
    <property type="evidence" value="ECO:0007669"/>
    <property type="project" value="UniProtKB-KW"/>
</dbReference>
<feature type="domain" description="HTH gntR-type" evidence="4">
    <location>
        <begin position="9"/>
        <end position="77"/>
    </location>
</feature>
<dbReference type="KEGG" id="dfg:B0537_10995"/>
<dbReference type="OrthoDB" id="9799482at2"/>
<dbReference type="SUPFAM" id="SSF46785">
    <property type="entry name" value="Winged helix' DNA-binding domain"/>
    <property type="match status" value="1"/>
</dbReference>
<name>A0A1S6IXP5_9FIRM</name>
<evidence type="ECO:0000256" key="2">
    <source>
        <dbReference type="ARBA" id="ARBA00023125"/>
    </source>
</evidence>
<dbReference type="SMART" id="SM00345">
    <property type="entry name" value="HTH_GNTR"/>
    <property type="match status" value="1"/>
</dbReference>
<keyword evidence="1" id="KW-0805">Transcription regulation</keyword>
<dbReference type="Pfam" id="PF07729">
    <property type="entry name" value="FCD"/>
    <property type="match status" value="1"/>
</dbReference>
<dbReference type="PRINTS" id="PR00035">
    <property type="entry name" value="HTHGNTR"/>
</dbReference>
<keyword evidence="3" id="KW-0804">Transcription</keyword>
<dbReference type="SUPFAM" id="SSF48008">
    <property type="entry name" value="GntR ligand-binding domain-like"/>
    <property type="match status" value="1"/>
</dbReference>